<gene>
    <name evidence="2" type="ORF">QP029_10475</name>
</gene>
<dbReference type="EMBL" id="CP126970">
    <property type="protein sequence ID" value="WIM69654.1"/>
    <property type="molecule type" value="Genomic_DNA"/>
</dbReference>
<evidence type="ECO:0000313" key="2">
    <source>
        <dbReference type="EMBL" id="WIM69654.1"/>
    </source>
</evidence>
<protein>
    <recommendedName>
        <fullName evidence="4">Secreted protein</fullName>
    </recommendedName>
</protein>
<evidence type="ECO:0008006" key="4">
    <source>
        <dbReference type="Google" id="ProtNLM"/>
    </source>
</evidence>
<evidence type="ECO:0000313" key="3">
    <source>
        <dbReference type="Proteomes" id="UP001238805"/>
    </source>
</evidence>
<dbReference type="RefSeq" id="WP_284874248.1">
    <property type="nucleotide sequence ID" value="NZ_CP126970.1"/>
</dbReference>
<proteinExistence type="predicted"/>
<feature type="signal peptide" evidence="1">
    <location>
        <begin position="1"/>
        <end position="27"/>
    </location>
</feature>
<sequence length="149" mass="15091">MRSALTALSTATLAAGLMVAGAGAANAQDARQFTNAAGDVRCEVLTFEGGPYVNCVSERARASKPECNPPNELIPSVRVYRGETHAGCWNQGLVGAPQKLGPGQFGQAHGVTVVADPLGNLHVFVGAGYAAFAGNTVGGPQAMSSASSF</sequence>
<organism evidence="2 3">
    <name type="scientific">Corynebacterium suedekumii</name>
    <dbReference type="NCBI Taxonomy" id="3049801"/>
    <lineage>
        <taxon>Bacteria</taxon>
        <taxon>Bacillati</taxon>
        <taxon>Actinomycetota</taxon>
        <taxon>Actinomycetes</taxon>
        <taxon>Mycobacteriales</taxon>
        <taxon>Corynebacteriaceae</taxon>
        <taxon>Corynebacterium</taxon>
    </lineage>
</organism>
<accession>A0ABY8VJ20</accession>
<keyword evidence="3" id="KW-1185">Reference proteome</keyword>
<evidence type="ECO:0000256" key="1">
    <source>
        <dbReference type="SAM" id="SignalP"/>
    </source>
</evidence>
<dbReference type="Proteomes" id="UP001238805">
    <property type="component" value="Chromosome"/>
</dbReference>
<reference evidence="2 3" key="1">
    <citation type="submission" date="2023-05" db="EMBL/GenBank/DDBJ databases">
        <title>Corynebacterium suedekumii sp. nov. and Corynebacterium breve sp. nov. isolated from raw cow's milk.</title>
        <authorList>
            <person name="Baer M.K."/>
            <person name="Mehl L."/>
            <person name="Hellmuth R."/>
            <person name="Marke G."/>
            <person name="Lipski A."/>
        </authorList>
    </citation>
    <scope>NUCLEOTIDE SEQUENCE [LARGE SCALE GENOMIC DNA]</scope>
    <source>
        <strain evidence="2 3">LM112</strain>
    </source>
</reference>
<feature type="chain" id="PRO_5046605491" description="Secreted protein" evidence="1">
    <location>
        <begin position="28"/>
        <end position="149"/>
    </location>
</feature>
<name>A0ABY8VJ20_9CORY</name>
<keyword evidence="1" id="KW-0732">Signal</keyword>